<evidence type="ECO:0000259" key="1">
    <source>
        <dbReference type="Pfam" id="PF00004"/>
    </source>
</evidence>
<reference evidence="2" key="1">
    <citation type="submission" date="2017-02" db="EMBL/GenBank/DDBJ databases">
        <title>Complete genome sequence of two Escherichia coli phages, vB_EcoM_ ESCO5 and vB_EcoM_ESCO13, which are related to phAPEC8.</title>
        <authorList>
            <person name="Trotereau A."/>
            <person name="Gonnet M."/>
            <person name="Viardot A."/>
            <person name="Lalmanach A.-C."/>
            <person name="Guabiraba R."/>
            <person name="Chanteloup N."/>
            <person name="Schouler C."/>
        </authorList>
    </citation>
    <scope>NUCLEOTIDE SEQUENCE [LARGE SCALE GENOMIC DNA]</scope>
</reference>
<evidence type="ECO:0000313" key="2">
    <source>
        <dbReference type="EMBL" id="AOQ27368.1"/>
    </source>
</evidence>
<dbReference type="InterPro" id="IPR003959">
    <property type="entry name" value="ATPase_AAA_core"/>
</dbReference>
<dbReference type="Proteomes" id="UP000225358">
    <property type="component" value="Segment"/>
</dbReference>
<organism evidence="2 3">
    <name type="scientific">Escherichia phage ESCO13</name>
    <dbReference type="NCBI Taxonomy" id="1881104"/>
    <lineage>
        <taxon>Viruses</taxon>
        <taxon>Duplodnaviria</taxon>
        <taxon>Heunggongvirae</taxon>
        <taxon>Uroviricota</taxon>
        <taxon>Caudoviricetes</taxon>
        <taxon>Stephanstirmvirinae</taxon>
        <taxon>Phapecoctavirus</taxon>
        <taxon>Phapecoctavirus ESCO13</taxon>
    </lineage>
</organism>
<dbReference type="EMBL" id="KX552041">
    <property type="protein sequence ID" value="AOQ27368.1"/>
    <property type="molecule type" value="Genomic_DNA"/>
</dbReference>
<dbReference type="InterPro" id="IPR027417">
    <property type="entry name" value="P-loop_NTPase"/>
</dbReference>
<dbReference type="GO" id="GO:0016887">
    <property type="term" value="F:ATP hydrolysis activity"/>
    <property type="evidence" value="ECO:0007669"/>
    <property type="project" value="InterPro"/>
</dbReference>
<sequence length="379" mass="42201">MKYTIFGDVAVVNKEYGVEANKLPAGVWVVNCDPHGNYSLVRGESFSLPNTLYGETKDRAAHVIKTFARRSKEGKNTGVLLTGTKGSGKTMLAKLISMSLMSTEGLGIPTILVTQPYTDAGFLEFMSKITDRAVVLFDEFDKVYAKKEDQEALLTLLDGTGSGNKLYILTKNSGYISEYFVNRPSRIYYSFNYDKLSSETMLDYLDKNLVNKKHVDNFQRLWDVSTELSFDVIQGIVEELNFYPKMTFKECLEMMGISLGNDAKWNVASIVANGKTLKVNWINNWHDFTPTKFLSGACSLNIYLQSLKDDEVEAMETNSYVILDEDGDPHIDLCATADGLTCDLIEGGKILVMSTTPGNTLRVVLEPVTQRSTTLGSVF</sequence>
<name>A0A1D7XGB5_9CAUD</name>
<evidence type="ECO:0000313" key="3">
    <source>
        <dbReference type="Proteomes" id="UP000225358"/>
    </source>
</evidence>
<protein>
    <recommendedName>
        <fullName evidence="1">ATPase AAA-type core domain-containing protein</fullName>
    </recommendedName>
</protein>
<keyword evidence="3" id="KW-1185">Reference proteome</keyword>
<dbReference type="Gene3D" id="3.40.50.300">
    <property type="entry name" value="P-loop containing nucleotide triphosphate hydrolases"/>
    <property type="match status" value="1"/>
</dbReference>
<dbReference type="GO" id="GO:0005524">
    <property type="term" value="F:ATP binding"/>
    <property type="evidence" value="ECO:0007669"/>
    <property type="project" value="InterPro"/>
</dbReference>
<feature type="domain" description="ATPase AAA-type core" evidence="1">
    <location>
        <begin position="79"/>
        <end position="170"/>
    </location>
</feature>
<dbReference type="SUPFAM" id="SSF52540">
    <property type="entry name" value="P-loop containing nucleoside triphosphate hydrolases"/>
    <property type="match status" value="1"/>
</dbReference>
<proteinExistence type="predicted"/>
<dbReference type="Pfam" id="PF00004">
    <property type="entry name" value="AAA"/>
    <property type="match status" value="1"/>
</dbReference>
<accession>A0A1D7XGB5</accession>
<gene>
    <name evidence="2" type="ORF">ESCO13_00260</name>
</gene>